<name>A0AA86N535_9EUKA</name>
<organism evidence="1">
    <name type="scientific">Hexamita inflata</name>
    <dbReference type="NCBI Taxonomy" id="28002"/>
    <lineage>
        <taxon>Eukaryota</taxon>
        <taxon>Metamonada</taxon>
        <taxon>Diplomonadida</taxon>
        <taxon>Hexamitidae</taxon>
        <taxon>Hexamitinae</taxon>
        <taxon>Hexamita</taxon>
    </lineage>
</organism>
<accession>A0AA86N535</accession>
<dbReference type="EMBL" id="CATOUU010000020">
    <property type="protein sequence ID" value="CAI9913177.1"/>
    <property type="molecule type" value="Genomic_DNA"/>
</dbReference>
<evidence type="ECO:0000313" key="2">
    <source>
        <dbReference type="EMBL" id="CAL6106668.1"/>
    </source>
</evidence>
<sequence length="121" mass="13719">MRHVRRCLKSNSKISFINRNVRSKAQTARSTFEKLSGHSSFSGSAAPCFCQTLNCKDPKTGQEAMNFDFVLKTTSAETLDCEQPAVLRTKYTNSIPNYFQKLGYQSIWEIKTGANGKRHFE</sequence>
<reference evidence="2 3" key="2">
    <citation type="submission" date="2024-07" db="EMBL/GenBank/DDBJ databases">
        <authorList>
            <person name="Akdeniz Z."/>
        </authorList>
    </citation>
    <scope>NUCLEOTIDE SEQUENCE [LARGE SCALE GENOMIC DNA]</scope>
</reference>
<gene>
    <name evidence="2" type="ORF">HINF_LOCUS73858</name>
    <name evidence="1" type="ORF">HINF_LOCUS822</name>
</gene>
<proteinExistence type="predicted"/>
<evidence type="ECO:0000313" key="1">
    <source>
        <dbReference type="EMBL" id="CAI9913177.1"/>
    </source>
</evidence>
<evidence type="ECO:0000313" key="3">
    <source>
        <dbReference type="Proteomes" id="UP001642409"/>
    </source>
</evidence>
<reference evidence="1" key="1">
    <citation type="submission" date="2023-06" db="EMBL/GenBank/DDBJ databases">
        <authorList>
            <person name="Kurt Z."/>
        </authorList>
    </citation>
    <scope>NUCLEOTIDE SEQUENCE</scope>
</reference>
<keyword evidence="3" id="KW-1185">Reference proteome</keyword>
<dbReference type="EMBL" id="CAXDID020000614">
    <property type="protein sequence ID" value="CAL6106668.1"/>
    <property type="molecule type" value="Genomic_DNA"/>
</dbReference>
<comment type="caution">
    <text evidence="1">The sequence shown here is derived from an EMBL/GenBank/DDBJ whole genome shotgun (WGS) entry which is preliminary data.</text>
</comment>
<dbReference type="AlphaFoldDB" id="A0AA86N535"/>
<dbReference type="Proteomes" id="UP001642409">
    <property type="component" value="Unassembled WGS sequence"/>
</dbReference>
<protein>
    <submittedName>
        <fullName evidence="2">Hypothetical_protein</fullName>
    </submittedName>
</protein>